<comment type="caution">
    <text evidence="2">The sequence shown here is derived from an EMBL/GenBank/DDBJ whole genome shotgun (WGS) entry which is preliminary data.</text>
</comment>
<dbReference type="SUPFAM" id="SSF140453">
    <property type="entry name" value="EsxAB dimer-like"/>
    <property type="match status" value="1"/>
</dbReference>
<dbReference type="Pfam" id="PF06013">
    <property type="entry name" value="WXG100"/>
    <property type="match status" value="1"/>
</dbReference>
<evidence type="ECO:0000313" key="3">
    <source>
        <dbReference type="Proteomes" id="UP000780875"/>
    </source>
</evidence>
<reference evidence="2 3" key="1">
    <citation type="submission" date="2021-09" db="EMBL/GenBank/DDBJ databases">
        <title>Whole genome sequence of Nocardioides sp. GBK3QG-3.</title>
        <authorList>
            <person name="Tuo L."/>
        </authorList>
    </citation>
    <scope>NUCLEOTIDE SEQUENCE [LARGE SCALE GENOMIC DNA]</scope>
    <source>
        <strain evidence="2 3">GBK3QG-3</strain>
    </source>
</reference>
<organism evidence="2 3">
    <name type="scientific">Nocardioides mangrovi</name>
    <dbReference type="NCBI Taxonomy" id="2874580"/>
    <lineage>
        <taxon>Bacteria</taxon>
        <taxon>Bacillati</taxon>
        <taxon>Actinomycetota</taxon>
        <taxon>Actinomycetes</taxon>
        <taxon>Propionibacteriales</taxon>
        <taxon>Nocardioidaceae</taxon>
        <taxon>Nocardioides</taxon>
    </lineage>
</organism>
<dbReference type="RefSeq" id="WP_224123405.1">
    <property type="nucleotide sequence ID" value="NZ_JAIQZJ010000007.1"/>
</dbReference>
<dbReference type="Proteomes" id="UP000780875">
    <property type="component" value="Unassembled WGS sequence"/>
</dbReference>
<keyword evidence="3" id="KW-1185">Reference proteome</keyword>
<accession>A0ABS7UEF8</accession>
<gene>
    <name evidence="2" type="ORF">K8U61_12720</name>
</gene>
<evidence type="ECO:0000256" key="1">
    <source>
        <dbReference type="SAM" id="MobiDB-lite"/>
    </source>
</evidence>
<sequence>MSNGAPEMGQGERTLSRAAGLVTQAKQDFDSLSKALDGQIAGLQGKWAGAGGTAFFTLHQAWTEKQTVITNALNDFEASLTSTERDNMSTDDTQSANYNKVAGRLG</sequence>
<proteinExistence type="predicted"/>
<dbReference type="InterPro" id="IPR010310">
    <property type="entry name" value="T7SS_ESAT-6-like"/>
</dbReference>
<protein>
    <submittedName>
        <fullName evidence="2">WXG100 family type VII secretion target</fullName>
    </submittedName>
</protein>
<dbReference type="EMBL" id="JAIQZJ010000007">
    <property type="protein sequence ID" value="MBZ5739032.1"/>
    <property type="molecule type" value="Genomic_DNA"/>
</dbReference>
<dbReference type="InterPro" id="IPR036689">
    <property type="entry name" value="ESAT-6-like_sf"/>
</dbReference>
<feature type="region of interest" description="Disordered" evidence="1">
    <location>
        <begin position="82"/>
        <end position="106"/>
    </location>
</feature>
<name>A0ABS7UEF8_9ACTN</name>
<evidence type="ECO:0000313" key="2">
    <source>
        <dbReference type="EMBL" id="MBZ5739032.1"/>
    </source>
</evidence>
<dbReference type="Gene3D" id="1.10.287.1060">
    <property type="entry name" value="ESAT-6-like"/>
    <property type="match status" value="1"/>
</dbReference>